<evidence type="ECO:0008006" key="3">
    <source>
        <dbReference type="Google" id="ProtNLM"/>
    </source>
</evidence>
<name>A0A3D9KX44_MARFU</name>
<accession>A0A3D9KX44</accession>
<protein>
    <recommendedName>
        <fullName evidence="3">Acetyltransferase (GNAT) family protein</fullName>
    </recommendedName>
</protein>
<comment type="caution">
    <text evidence="1">The sequence shown here is derived from an EMBL/GenBank/DDBJ whole genome shotgun (WGS) entry which is preliminary data.</text>
</comment>
<reference evidence="1 2" key="1">
    <citation type="submission" date="2018-07" db="EMBL/GenBank/DDBJ databases">
        <title>Genomic Encyclopedia of Type Strains, Phase IV (KMG-IV): sequencing the most valuable type-strain genomes for metagenomic binning, comparative biology and taxonomic classification.</title>
        <authorList>
            <person name="Goeker M."/>
        </authorList>
    </citation>
    <scope>NUCLEOTIDE SEQUENCE [LARGE SCALE GENOMIC DNA]</scope>
    <source>
        <strain evidence="1 2">DSM 4134</strain>
    </source>
</reference>
<dbReference type="OrthoDB" id="1452841at2"/>
<gene>
    <name evidence="1" type="ORF">C7460_12649</name>
</gene>
<organism evidence="1 2">
    <name type="scientific">Marinoscillum furvescens DSM 4134</name>
    <dbReference type="NCBI Taxonomy" id="1122208"/>
    <lineage>
        <taxon>Bacteria</taxon>
        <taxon>Pseudomonadati</taxon>
        <taxon>Bacteroidota</taxon>
        <taxon>Cytophagia</taxon>
        <taxon>Cytophagales</taxon>
        <taxon>Reichenbachiellaceae</taxon>
        <taxon>Marinoscillum</taxon>
    </lineage>
</organism>
<dbReference type="EMBL" id="QREG01000026">
    <property type="protein sequence ID" value="RED93210.1"/>
    <property type="molecule type" value="Genomic_DNA"/>
</dbReference>
<dbReference type="RefSeq" id="WP_115870007.1">
    <property type="nucleotide sequence ID" value="NZ_QREG01000026.1"/>
</dbReference>
<dbReference type="AlphaFoldDB" id="A0A3D9KX44"/>
<keyword evidence="2" id="KW-1185">Reference proteome</keyword>
<proteinExistence type="predicted"/>
<evidence type="ECO:0000313" key="2">
    <source>
        <dbReference type="Proteomes" id="UP000256779"/>
    </source>
</evidence>
<evidence type="ECO:0000313" key="1">
    <source>
        <dbReference type="EMBL" id="RED93210.1"/>
    </source>
</evidence>
<dbReference type="Proteomes" id="UP000256779">
    <property type="component" value="Unassembled WGS sequence"/>
</dbReference>
<dbReference type="Gene3D" id="3.40.630.30">
    <property type="match status" value="1"/>
</dbReference>
<sequence length="197" mass="22748">MKPATKDDQNLVVSIICESFTDNPSVQRVINPKKPRALEALAHYAFQSSLPADGVWLSNDNSSIAICYPFYQKKESLKEVFAQMKLIKNCIGFSRSLQVAKSNAYVNAVRPKDGQFLYFWFFGASAAGKISRAAFELKNDILKWSEESCLPIYLETSVARNRRVYERYGFEVYHSWERDVNDTLWFMRRFPSKQLTT</sequence>
<dbReference type="PANTHER" id="PTHR42791">
    <property type="entry name" value="GNAT FAMILY ACETYLTRANSFERASE"/>
    <property type="match status" value="1"/>
</dbReference>
<dbReference type="PANTHER" id="PTHR42791:SF1">
    <property type="entry name" value="N-ACETYLTRANSFERASE DOMAIN-CONTAINING PROTEIN"/>
    <property type="match status" value="1"/>
</dbReference>
<dbReference type="InterPro" id="IPR052523">
    <property type="entry name" value="Trichothecene_AcTrans"/>
</dbReference>